<gene>
    <name evidence="4" type="ORF">NCTC12413_02677</name>
    <name evidence="3" type="ORF">SAR03_04260</name>
</gene>
<evidence type="ECO:0000313" key="6">
    <source>
        <dbReference type="Proteomes" id="UP000321598"/>
    </source>
</evidence>
<accession>A0A380CXD8</accession>
<dbReference type="AlphaFoldDB" id="A0A380CXD8"/>
<evidence type="ECO:0000256" key="1">
    <source>
        <dbReference type="SAM" id="MobiDB-lite"/>
    </source>
</evidence>
<proteinExistence type="predicted"/>
<feature type="chain" id="PRO_5016565508" description="Lipoprotein" evidence="2">
    <location>
        <begin position="28"/>
        <end position="226"/>
    </location>
</feature>
<evidence type="ECO:0008006" key="7">
    <source>
        <dbReference type="Google" id="ProtNLM"/>
    </source>
</evidence>
<protein>
    <recommendedName>
        <fullName evidence="7">Lipoprotein</fullName>
    </recommendedName>
</protein>
<feature type="signal peptide" evidence="2">
    <location>
        <begin position="1"/>
        <end position="27"/>
    </location>
</feature>
<dbReference type="PROSITE" id="PS51257">
    <property type="entry name" value="PROKAR_LIPOPROTEIN"/>
    <property type="match status" value="1"/>
</dbReference>
<reference evidence="4 5" key="1">
    <citation type="submission" date="2018-06" db="EMBL/GenBank/DDBJ databases">
        <authorList>
            <consortium name="Pathogen Informatics"/>
            <person name="Doyle S."/>
        </authorList>
    </citation>
    <scope>NUCLEOTIDE SEQUENCE [LARGE SCALE GENOMIC DNA]</scope>
    <source>
        <strain evidence="4 5">NCTC12413</strain>
    </source>
</reference>
<dbReference type="Proteomes" id="UP000321598">
    <property type="component" value="Unassembled WGS sequence"/>
</dbReference>
<keyword evidence="6" id="KW-1185">Reference proteome</keyword>
<keyword evidence="2" id="KW-0732">Signal</keyword>
<dbReference type="OrthoDB" id="2418342at2"/>
<evidence type="ECO:0000313" key="4">
    <source>
        <dbReference type="EMBL" id="SUJ30274.1"/>
    </source>
</evidence>
<name>A0A380CXD8_9STAP</name>
<sequence>MKQTIKGVILITLTGMLLASCSNDKQATEQSTDKVAHSQSTQQDKKANDSVSDEDKQAIKKQLLTWLSEHEKDNGKAVSNRYFGSGSMSDGDWYAGTEDGEIQVSNRGEPGPKAFDVHTVTGAVTYTSNEGTTGKDTAANNLSNIEGYNTVADTDKPITKYLFADNGKVYKYQFTGAEDVTLSSGFAPKDHTDKDPNLSPNQMFKVSEDKALNNYYKKLLTKYNNE</sequence>
<organism evidence="4 5">
    <name type="scientific">Staphylococcus arlettae</name>
    <dbReference type="NCBI Taxonomy" id="29378"/>
    <lineage>
        <taxon>Bacteria</taxon>
        <taxon>Bacillati</taxon>
        <taxon>Bacillota</taxon>
        <taxon>Bacilli</taxon>
        <taxon>Bacillales</taxon>
        <taxon>Staphylococcaceae</taxon>
        <taxon>Staphylococcus</taxon>
    </lineage>
</organism>
<feature type="compositionally biased region" description="Basic and acidic residues" evidence="1">
    <location>
        <begin position="43"/>
        <end position="54"/>
    </location>
</feature>
<feature type="region of interest" description="Disordered" evidence="1">
    <location>
        <begin position="26"/>
        <end position="54"/>
    </location>
</feature>
<dbReference type="EMBL" id="BKAV01000002">
    <property type="protein sequence ID" value="GEP99388.1"/>
    <property type="molecule type" value="Genomic_DNA"/>
</dbReference>
<reference evidence="3 6" key="2">
    <citation type="submission" date="2019-07" db="EMBL/GenBank/DDBJ databases">
        <title>Whole genome shotgun sequence of Staphylococcus arlettae NBRC 109765.</title>
        <authorList>
            <person name="Hosoyama A."/>
            <person name="Uohara A."/>
            <person name="Ohji S."/>
            <person name="Ichikawa N."/>
        </authorList>
    </citation>
    <scope>NUCLEOTIDE SEQUENCE [LARGE SCALE GENOMIC DNA]</scope>
    <source>
        <strain evidence="3 6">NBRC 109765</strain>
    </source>
</reference>
<evidence type="ECO:0000256" key="2">
    <source>
        <dbReference type="SAM" id="SignalP"/>
    </source>
</evidence>
<evidence type="ECO:0000313" key="3">
    <source>
        <dbReference type="EMBL" id="GEP99388.1"/>
    </source>
</evidence>
<dbReference type="RefSeq" id="WP_103388661.1">
    <property type="nucleotide sequence ID" value="NZ_BKAV01000002.1"/>
</dbReference>
<evidence type="ECO:0000313" key="5">
    <source>
        <dbReference type="Proteomes" id="UP000254956"/>
    </source>
</evidence>
<dbReference type="Proteomes" id="UP000254956">
    <property type="component" value="Unassembled WGS sequence"/>
</dbReference>
<dbReference type="EMBL" id="UGZE01000001">
    <property type="protein sequence ID" value="SUJ30274.1"/>
    <property type="molecule type" value="Genomic_DNA"/>
</dbReference>